<evidence type="ECO:0000256" key="7">
    <source>
        <dbReference type="ARBA" id="ARBA00022723"/>
    </source>
</evidence>
<dbReference type="Pfam" id="PF00408">
    <property type="entry name" value="PGM_PMM_IV"/>
    <property type="match status" value="1"/>
</dbReference>
<dbReference type="SUPFAM" id="SSF55957">
    <property type="entry name" value="Phosphoglucomutase, C-terminal domain"/>
    <property type="match status" value="1"/>
</dbReference>
<dbReference type="AlphaFoldDB" id="A0A0G2EFG7"/>
<evidence type="ECO:0000256" key="3">
    <source>
        <dbReference type="ARBA" id="ARBA00010231"/>
    </source>
</evidence>
<dbReference type="InterPro" id="IPR016066">
    <property type="entry name" value="A-D-PHexomutase_CS"/>
</dbReference>
<dbReference type="GO" id="GO:0008973">
    <property type="term" value="F:phosphopentomutase activity"/>
    <property type="evidence" value="ECO:0007669"/>
    <property type="project" value="EnsemblFungi"/>
</dbReference>
<dbReference type="GO" id="GO:0046115">
    <property type="term" value="P:guanosine catabolic process"/>
    <property type="evidence" value="ECO:0007669"/>
    <property type="project" value="EnsemblFungi"/>
</dbReference>
<dbReference type="OrthoDB" id="8300170at2759"/>
<sequence length="609" mass="67744">MASQERLQSLVETWLEWDENADTRSEIESLRNDGNWVELEKRLGSHIQFGTAGLRGPMQAGFTAMNLVTVIGASQGIAMYMLDTMEHREPSQLSVLIGHDTRHHSPEFARVAASAFASKGINVLLYEDYVPTPFVSFGVNYFKANVGIMITASHNPKADNGYKVYWSNGCQINTPVDKQIADSIGKNQKPWLNAFRPFAPTARSAQLYLRDEVLGAYISRLKEVCQQRERPQETAELSSKPFLYTPLHGVGSFVMEKIARDVLHTAVHVVPEQKDPDPEFSTVKFPNPEEPGALDAAISAADIVHADIIVANDPDADRLATAERTDHGWHVFTGDQLGVILAYYIIELEQANPSSQRVALLSSAVSSGMLKKLVRSAGPQFHHEETLTGFKWIGNRAKSLTERGFKVVFGYEEALGYMYPLISFDKDGLAAATLYMEAQKHWKRQGITPYSKLVALYDVIGYHESINTYFRSPTPLATRAFFEGLRKTLDQNPSLAEMPFEKWRDVTRGYAYGIFDSPLQDPGSQMITCVVIPEHKMPDSKVTFTLRGSGTEPKLKLYLEASSSAKQIADLQAVQVLKAIISEWVTNFGSGLTYPTKFATSSGRTITID</sequence>
<dbReference type="Pfam" id="PF02879">
    <property type="entry name" value="PGM_PMM_II"/>
    <property type="match status" value="1"/>
</dbReference>
<keyword evidence="6" id="KW-0597">Phosphoprotein</keyword>
<dbReference type="InterPro" id="IPR005846">
    <property type="entry name" value="A-D-PHexomutase_a/b/a-III"/>
</dbReference>
<dbReference type="GO" id="GO:0006148">
    <property type="term" value="P:inosine catabolic process"/>
    <property type="evidence" value="ECO:0007669"/>
    <property type="project" value="EnsemblFungi"/>
</dbReference>
<dbReference type="Pfam" id="PF02880">
    <property type="entry name" value="PGM_PMM_III"/>
    <property type="match status" value="1"/>
</dbReference>
<keyword evidence="9" id="KW-0413">Isomerase</keyword>
<keyword evidence="4" id="KW-0963">Cytoplasm</keyword>
<evidence type="ECO:0000256" key="8">
    <source>
        <dbReference type="ARBA" id="ARBA00022842"/>
    </source>
</evidence>
<comment type="caution">
    <text evidence="15">The sequence shown here is derived from an EMBL/GenBank/DDBJ whole genome shotgun (WGS) entry which is preliminary data.</text>
</comment>
<evidence type="ECO:0000256" key="10">
    <source>
        <dbReference type="ARBA" id="ARBA00023277"/>
    </source>
</evidence>
<feature type="domain" description="Alpha-D-phosphohexomutase alpha/beta/alpha" evidence="12">
    <location>
        <begin position="47"/>
        <end position="189"/>
    </location>
</feature>
<dbReference type="EMBL" id="LCWF01000083">
    <property type="protein sequence ID" value="KKY21627.1"/>
    <property type="molecule type" value="Genomic_DNA"/>
</dbReference>
<dbReference type="GO" id="GO:0006006">
    <property type="term" value="P:glucose metabolic process"/>
    <property type="evidence" value="ECO:0007669"/>
    <property type="project" value="UniProtKB-KW"/>
</dbReference>
<evidence type="ECO:0000313" key="15">
    <source>
        <dbReference type="EMBL" id="KKY21627.1"/>
    </source>
</evidence>
<dbReference type="GO" id="GO:0000287">
    <property type="term" value="F:magnesium ion binding"/>
    <property type="evidence" value="ECO:0007669"/>
    <property type="project" value="InterPro"/>
</dbReference>
<organism evidence="15 16">
    <name type="scientific">Phaeomoniella chlamydospora</name>
    <name type="common">Phaeoacremonium chlamydosporum</name>
    <dbReference type="NCBI Taxonomy" id="158046"/>
    <lineage>
        <taxon>Eukaryota</taxon>
        <taxon>Fungi</taxon>
        <taxon>Dikarya</taxon>
        <taxon>Ascomycota</taxon>
        <taxon>Pezizomycotina</taxon>
        <taxon>Eurotiomycetes</taxon>
        <taxon>Chaetothyriomycetidae</taxon>
        <taxon>Phaeomoniellales</taxon>
        <taxon>Phaeomoniellaceae</taxon>
        <taxon>Phaeomoniella</taxon>
    </lineage>
</organism>
<keyword evidence="7" id="KW-0479">Metal-binding</keyword>
<comment type="cofactor">
    <cofactor evidence="1">
        <name>Mg(2+)</name>
        <dbReference type="ChEBI" id="CHEBI:18420"/>
    </cofactor>
</comment>
<feature type="domain" description="Alpha-D-phosphohexomutase C-terminal" evidence="11">
    <location>
        <begin position="544"/>
        <end position="573"/>
    </location>
</feature>
<dbReference type="SUPFAM" id="SSF53738">
    <property type="entry name" value="Phosphoglucomutase, first 3 domains"/>
    <property type="match status" value="3"/>
</dbReference>
<dbReference type="InterPro" id="IPR005843">
    <property type="entry name" value="A-D-PHexomutase_C"/>
</dbReference>
<protein>
    <submittedName>
        <fullName evidence="15">Putative phosphoglucomutase</fullName>
    </submittedName>
</protein>
<dbReference type="Proteomes" id="UP000053317">
    <property type="component" value="Unassembled WGS sequence"/>
</dbReference>
<dbReference type="GO" id="GO:0005737">
    <property type="term" value="C:cytoplasm"/>
    <property type="evidence" value="ECO:0007669"/>
    <property type="project" value="UniProtKB-SubCell"/>
</dbReference>
<dbReference type="InterPro" id="IPR005844">
    <property type="entry name" value="A-D-PHexomutase_a/b/a-I"/>
</dbReference>
<reference evidence="15 16" key="2">
    <citation type="submission" date="2015-05" db="EMBL/GenBank/DDBJ databases">
        <authorList>
            <person name="Morales-Cruz A."/>
            <person name="Amrine K.C."/>
            <person name="Cantu D."/>
        </authorList>
    </citation>
    <scope>NUCLEOTIDE SEQUENCE [LARGE SCALE GENOMIC DNA]</scope>
    <source>
        <strain evidence="15">UCRPC4</strain>
    </source>
</reference>
<evidence type="ECO:0000259" key="13">
    <source>
        <dbReference type="Pfam" id="PF02879"/>
    </source>
</evidence>
<dbReference type="PROSITE" id="PS00710">
    <property type="entry name" value="PGM_PMM"/>
    <property type="match status" value="1"/>
</dbReference>
<keyword evidence="16" id="KW-1185">Reference proteome</keyword>
<proteinExistence type="inferred from homology"/>
<accession>A0A0G2EFG7</accession>
<dbReference type="CDD" id="cd05799">
    <property type="entry name" value="PGM2"/>
    <property type="match status" value="1"/>
</dbReference>
<dbReference type="GO" id="GO:0006166">
    <property type="term" value="P:purine ribonucleoside salvage"/>
    <property type="evidence" value="ECO:0007669"/>
    <property type="project" value="EnsemblFungi"/>
</dbReference>
<gene>
    <name evidence="15" type="ORF">UCRPC4_g03578</name>
</gene>
<dbReference type="PANTHER" id="PTHR45745:SF1">
    <property type="entry name" value="PHOSPHOGLUCOMUTASE 2B-RELATED"/>
    <property type="match status" value="1"/>
</dbReference>
<dbReference type="InterPro" id="IPR016055">
    <property type="entry name" value="A-D-PHexomutase_a/b/a-I/II/III"/>
</dbReference>
<evidence type="ECO:0000313" key="16">
    <source>
        <dbReference type="Proteomes" id="UP000053317"/>
    </source>
</evidence>
<keyword evidence="10" id="KW-0119">Carbohydrate metabolism</keyword>
<evidence type="ECO:0000259" key="14">
    <source>
        <dbReference type="Pfam" id="PF02880"/>
    </source>
</evidence>
<feature type="domain" description="Alpha-D-phosphohexomutase alpha/beta/alpha" evidence="13">
    <location>
        <begin position="217"/>
        <end position="323"/>
    </location>
</feature>
<evidence type="ECO:0000256" key="2">
    <source>
        <dbReference type="ARBA" id="ARBA00004496"/>
    </source>
</evidence>
<dbReference type="FunFam" id="3.40.120.10:FF:000035">
    <property type="entry name" value="Pgm3p"/>
    <property type="match status" value="1"/>
</dbReference>
<dbReference type="GO" id="GO:0005634">
    <property type="term" value="C:nucleus"/>
    <property type="evidence" value="ECO:0007669"/>
    <property type="project" value="TreeGrafter"/>
</dbReference>
<comment type="similarity">
    <text evidence="3">Belongs to the phosphohexose mutase family.</text>
</comment>
<dbReference type="InterPro" id="IPR036900">
    <property type="entry name" value="A-D-PHexomutase_C_sf"/>
</dbReference>
<evidence type="ECO:0000256" key="5">
    <source>
        <dbReference type="ARBA" id="ARBA00022526"/>
    </source>
</evidence>
<evidence type="ECO:0000259" key="12">
    <source>
        <dbReference type="Pfam" id="PF02878"/>
    </source>
</evidence>
<evidence type="ECO:0000256" key="9">
    <source>
        <dbReference type="ARBA" id="ARBA00023235"/>
    </source>
</evidence>
<dbReference type="Pfam" id="PF02878">
    <property type="entry name" value="PGM_PMM_I"/>
    <property type="match status" value="1"/>
</dbReference>
<dbReference type="PANTHER" id="PTHR45745">
    <property type="entry name" value="PHOSPHOMANNOMUTASE 45A"/>
    <property type="match status" value="1"/>
</dbReference>
<evidence type="ECO:0000256" key="1">
    <source>
        <dbReference type="ARBA" id="ARBA00001946"/>
    </source>
</evidence>
<comment type="subcellular location">
    <subcellularLocation>
        <location evidence="2">Cytoplasm</location>
    </subcellularLocation>
</comment>
<reference evidence="15 16" key="1">
    <citation type="submission" date="2015-05" db="EMBL/GenBank/DDBJ databases">
        <title>Distinctive expansion of gene families associated with plant cell wall degradation and secondary metabolism in the genomes of grapevine trunk pathogens.</title>
        <authorList>
            <person name="Lawrence D.P."/>
            <person name="Travadon R."/>
            <person name="Rolshausen P.E."/>
            <person name="Baumgartner K."/>
        </authorList>
    </citation>
    <scope>NUCLEOTIDE SEQUENCE [LARGE SCALE GENOMIC DNA]</scope>
    <source>
        <strain evidence="15">UCRPC4</strain>
    </source>
</reference>
<evidence type="ECO:0000256" key="4">
    <source>
        <dbReference type="ARBA" id="ARBA00022490"/>
    </source>
</evidence>
<evidence type="ECO:0000256" key="6">
    <source>
        <dbReference type="ARBA" id="ARBA00022553"/>
    </source>
</evidence>
<feature type="domain" description="Alpha-D-phosphohexomutase alpha/beta/alpha" evidence="14">
    <location>
        <begin position="333"/>
        <end position="441"/>
    </location>
</feature>
<evidence type="ECO:0000259" key="11">
    <source>
        <dbReference type="Pfam" id="PF00408"/>
    </source>
</evidence>
<keyword evidence="5" id="KW-0313">Glucose metabolism</keyword>
<dbReference type="InterPro" id="IPR005845">
    <property type="entry name" value="A-D-PHexomutase_a/b/a-II"/>
</dbReference>
<name>A0A0G2EFG7_PHACM</name>
<keyword evidence="8" id="KW-0460">Magnesium</keyword>
<dbReference type="Gene3D" id="3.40.120.10">
    <property type="entry name" value="Alpha-D-Glucose-1,6-Bisphosphate, subunit A, domain 3"/>
    <property type="match status" value="3"/>
</dbReference>